<comment type="catalytic activity">
    <reaction evidence="1">
        <text>Endohydrolysis of (1-&gt;4)-alpha-D-glucosidic linkages in polysaccharides containing three or more (1-&gt;4)-alpha-linked D-glucose units.</text>
        <dbReference type="EC" id="3.2.1.1"/>
    </reaction>
</comment>
<dbReference type="CDD" id="cd00146">
    <property type="entry name" value="PKD"/>
    <property type="match status" value="1"/>
</dbReference>
<evidence type="ECO:0000256" key="1">
    <source>
        <dbReference type="ARBA" id="ARBA00000548"/>
    </source>
</evidence>
<evidence type="ECO:0000313" key="7">
    <source>
        <dbReference type="Proteomes" id="UP001595816"/>
    </source>
</evidence>
<feature type="domain" description="PKD" evidence="5">
    <location>
        <begin position="453"/>
        <end position="539"/>
    </location>
</feature>
<dbReference type="InterPro" id="IPR013784">
    <property type="entry name" value="Carb-bd-like_fold"/>
</dbReference>
<dbReference type="InterPro" id="IPR013783">
    <property type="entry name" value="Ig-like_fold"/>
</dbReference>
<dbReference type="InterPro" id="IPR011041">
    <property type="entry name" value="Quinoprot_gluc/sorb_DH_b-prop"/>
</dbReference>
<accession>A0ABV8LKD4</accession>
<dbReference type="SUPFAM" id="SSF50952">
    <property type="entry name" value="Soluble quinoprotein glucose dehydrogenase"/>
    <property type="match status" value="1"/>
</dbReference>
<reference evidence="7" key="1">
    <citation type="journal article" date="2019" name="Int. J. Syst. Evol. Microbiol.">
        <title>The Global Catalogue of Microorganisms (GCM) 10K type strain sequencing project: providing services to taxonomists for standard genome sequencing and annotation.</title>
        <authorList>
            <consortium name="The Broad Institute Genomics Platform"/>
            <consortium name="The Broad Institute Genome Sequencing Center for Infectious Disease"/>
            <person name="Wu L."/>
            <person name="Ma J."/>
        </authorList>
    </citation>
    <scope>NUCLEOTIDE SEQUENCE [LARGE SCALE GENOMIC DNA]</scope>
    <source>
        <strain evidence="7">CGMCC 4.7289</strain>
    </source>
</reference>
<organism evidence="6 7">
    <name type="scientific">Hamadaea flava</name>
    <dbReference type="NCBI Taxonomy" id="1742688"/>
    <lineage>
        <taxon>Bacteria</taxon>
        <taxon>Bacillati</taxon>
        <taxon>Actinomycetota</taxon>
        <taxon>Actinomycetes</taxon>
        <taxon>Micromonosporales</taxon>
        <taxon>Micromonosporaceae</taxon>
        <taxon>Hamadaea</taxon>
    </lineage>
</organism>
<dbReference type="SMART" id="SM00089">
    <property type="entry name" value="PKD"/>
    <property type="match status" value="1"/>
</dbReference>
<dbReference type="Gene3D" id="2.120.10.30">
    <property type="entry name" value="TolB, C-terminal domain"/>
    <property type="match status" value="1"/>
</dbReference>
<dbReference type="Gene3D" id="2.60.40.1120">
    <property type="entry name" value="Carboxypeptidase-like, regulatory domain"/>
    <property type="match status" value="1"/>
</dbReference>
<dbReference type="InterPro" id="IPR022409">
    <property type="entry name" value="PKD/Chitinase_dom"/>
</dbReference>
<keyword evidence="4" id="KW-0732">Signal</keyword>
<evidence type="ECO:0000313" key="6">
    <source>
        <dbReference type="EMBL" id="MFC4130737.1"/>
    </source>
</evidence>
<dbReference type="Pfam" id="PF13620">
    <property type="entry name" value="CarboxypepD_reg"/>
    <property type="match status" value="1"/>
</dbReference>
<dbReference type="Gene3D" id="2.60.40.10">
    <property type="entry name" value="Immunoglobulins"/>
    <property type="match status" value="1"/>
</dbReference>
<gene>
    <name evidence="6" type="ORF">ACFOZ4_08985</name>
</gene>
<dbReference type="Proteomes" id="UP001595816">
    <property type="component" value="Unassembled WGS sequence"/>
</dbReference>
<dbReference type="PROSITE" id="PS50093">
    <property type="entry name" value="PKD"/>
    <property type="match status" value="1"/>
</dbReference>
<dbReference type="PANTHER" id="PTHR19328">
    <property type="entry name" value="HEDGEHOG-INTERACTING PROTEIN"/>
    <property type="match status" value="1"/>
</dbReference>
<dbReference type="RefSeq" id="WP_253757313.1">
    <property type="nucleotide sequence ID" value="NZ_JAMZDZ010000001.1"/>
</dbReference>
<evidence type="ECO:0000256" key="4">
    <source>
        <dbReference type="SAM" id="SignalP"/>
    </source>
</evidence>
<keyword evidence="7" id="KW-1185">Reference proteome</keyword>
<feature type="chain" id="PRO_5045377250" description="alpha-amylase" evidence="4">
    <location>
        <begin position="22"/>
        <end position="1207"/>
    </location>
</feature>
<comment type="caution">
    <text evidence="6">The sequence shown here is derived from an EMBL/GenBank/DDBJ whole genome shotgun (WGS) entry which is preliminary data.</text>
</comment>
<dbReference type="SUPFAM" id="SSF49452">
    <property type="entry name" value="Starch-binding domain-like"/>
    <property type="match status" value="1"/>
</dbReference>
<feature type="signal peptide" evidence="4">
    <location>
        <begin position="1"/>
        <end position="21"/>
    </location>
</feature>
<dbReference type="InterPro" id="IPR011042">
    <property type="entry name" value="6-blade_b-propeller_TolB-like"/>
</dbReference>
<dbReference type="InterPro" id="IPR000601">
    <property type="entry name" value="PKD_dom"/>
</dbReference>
<name>A0ABV8LKD4_9ACTN</name>
<dbReference type="SUPFAM" id="SSF49299">
    <property type="entry name" value="PKD domain"/>
    <property type="match status" value="1"/>
</dbReference>
<dbReference type="EMBL" id="JBHSAY010000005">
    <property type="protein sequence ID" value="MFC4130737.1"/>
    <property type="molecule type" value="Genomic_DNA"/>
</dbReference>
<evidence type="ECO:0000256" key="2">
    <source>
        <dbReference type="ARBA" id="ARBA00012595"/>
    </source>
</evidence>
<dbReference type="PANTHER" id="PTHR19328:SF13">
    <property type="entry name" value="HIPL1 PROTEIN"/>
    <property type="match status" value="1"/>
</dbReference>
<protein>
    <recommendedName>
        <fullName evidence="2">alpha-amylase</fullName>
        <ecNumber evidence="2">3.2.1.1</ecNumber>
    </recommendedName>
    <alternativeName>
        <fullName evidence="3">1,4-alpha-D-glucan glucanohydrolase</fullName>
    </alternativeName>
</protein>
<evidence type="ECO:0000259" key="5">
    <source>
        <dbReference type="PROSITE" id="PS50093"/>
    </source>
</evidence>
<proteinExistence type="predicted"/>
<dbReference type="Pfam" id="PF18911">
    <property type="entry name" value="PKD_4"/>
    <property type="match status" value="1"/>
</dbReference>
<dbReference type="Pfam" id="PF07995">
    <property type="entry name" value="GSDH"/>
    <property type="match status" value="1"/>
</dbReference>
<evidence type="ECO:0000256" key="3">
    <source>
        <dbReference type="ARBA" id="ARBA00030238"/>
    </source>
</evidence>
<dbReference type="InterPro" id="IPR012938">
    <property type="entry name" value="Glc/Sorbosone_DH"/>
</dbReference>
<dbReference type="EC" id="3.2.1.1" evidence="2"/>
<sequence length="1207" mass="125363">MATALVAAAFAPLRGPSAAEAATLPAGFQEQIVFSGLNQPTNIEFAPDGRIFVMEKAGVIKVFDDLSDTTPTVFADLSGVVHSQWDRGSLGLALPPDFPANPYVYVLYTYGKAVGSSTTWDDLCTGATNGANGGYCVVSARLSRLQASGDVMTGSEQVLINDWCQQFPSHSIGDLRFGPDGKLYVSAGDGASFSAADYGQLPTANPNPCGDPALEGGAMRVQDVQTPGDPTGLDGTILRLDPATGAAAAGNPNIGSADLNLRRIIASGLRNPYRFTFRPGTNEIWVGDVGWLTWEEIDRIVNPTAASNNFGWPCYEGATTSTYVSANLPVCNAMTNQIGPYYTYNHAADVVPGEGCKAGGDAISGLAFYPASGGSYPAAYGGALFFADNSRGCIWAMKPTTTGGLPATGNIELFAKGASSVVDLAVGPGGDLYYADLTGTVRRIRYYAGNQPPAAVVEATPTSGKSPLTVAFNGANSTDNDPADQGRLTYAWDFTNDGSTDSTAAAPSFTYTANGTYTAKLTVTDTLGATDATTVTVQVGNDAPTAVIDTPAAGTTWVAGQQITFSGHGTDPQDGTLTGSSLTWALRMEHCATIDSCHTHPLQTGTGAGGSFIAPDHEYPSYLELELTATDSQGLKNTVVRRLDPQTVDLTFTSSPPGLNLSVGAATQITPFTRTVIKGSTVTVSAPTPQSNAGYTYSFGSWSDGKSQTHVITAPSTPTTYTATYTGVPVACSDSFGYFCTEGTAAWSGASGRLPLSGDDAYQSVTLPFAMPFYGATYTTAWIDTNGVLSFGTQPQGASWNHGAIPSAAAWNTPNAAVYPLWDDLIVDSSSGVYTSTSGSAPHRQYTVEWRDVRFYSDAANRVSFKVVLQESGTITFAYTDIGSAAVEKGSTATIGIENAAGTAALQYSLNNPKLVNGRTLTFTPPGAPPQTSTGTITGIVRHNGNPVAGALVTLTNTAYSATTDATGQYTIVAAPGSYPLRAVAADVRCTGLTGSATAAIFTGKTTTTDITLATSAGAGYSCAEGPFTFVPGTTALALTGDDAYQSVTLPFTMPFYGSSYTTAWIDTNGVLSFGAQPQGASWNHGTIPSAAAANTPNNAVYPFWDDLMADAESSILVKSSSTQYVVEWRNMRLFSNAAARVTFEVILNSNGTLTVAYADLDPASPAERGQTATVGVENSSGTSALEYCHNEAVLTSGRGITFAPIS</sequence>
<dbReference type="InterPro" id="IPR035986">
    <property type="entry name" value="PKD_dom_sf"/>
</dbReference>